<dbReference type="EMBL" id="QJJS01000008">
    <property type="protein sequence ID" value="PXW95873.1"/>
    <property type="molecule type" value="Genomic_DNA"/>
</dbReference>
<reference evidence="7 8" key="1">
    <citation type="submission" date="2018-05" db="EMBL/GenBank/DDBJ databases">
        <title>Genomic Encyclopedia of Type Strains, Phase IV (KMG-IV): sequencing the most valuable type-strain genomes for metagenomic binning, comparative biology and taxonomic classification.</title>
        <authorList>
            <person name="Goeker M."/>
        </authorList>
    </citation>
    <scope>NUCLEOTIDE SEQUENCE [LARGE SCALE GENOMIC DNA]</scope>
    <source>
        <strain evidence="7 8">DSM 566</strain>
    </source>
</reference>
<organism evidence="7 8">
    <name type="scientific">Sphaerotilus hippei</name>
    <dbReference type="NCBI Taxonomy" id="744406"/>
    <lineage>
        <taxon>Bacteria</taxon>
        <taxon>Pseudomonadati</taxon>
        <taxon>Pseudomonadota</taxon>
        <taxon>Betaproteobacteria</taxon>
        <taxon>Burkholderiales</taxon>
        <taxon>Sphaerotilaceae</taxon>
        <taxon>Sphaerotilus</taxon>
    </lineage>
</organism>
<name>A0A318GZP9_9BURK</name>
<keyword evidence="3 5" id="KW-0808">Transferase</keyword>
<feature type="domain" description="N-acetyltransferase" evidence="6">
    <location>
        <begin position="16"/>
        <end position="163"/>
    </location>
</feature>
<dbReference type="InterPro" id="IPR000182">
    <property type="entry name" value="GNAT_dom"/>
</dbReference>
<evidence type="ECO:0000259" key="6">
    <source>
        <dbReference type="PROSITE" id="PS51186"/>
    </source>
</evidence>
<dbReference type="EC" id="2.3.1.266" evidence="5"/>
<comment type="catalytic activity">
    <reaction evidence="5">
        <text>N-terminal L-alanyl-[ribosomal protein bS18] + acetyl-CoA = N-terminal N(alpha)-acetyl-L-alanyl-[ribosomal protein bS18] + CoA + H(+)</text>
        <dbReference type="Rhea" id="RHEA:43756"/>
        <dbReference type="Rhea" id="RHEA-COMP:10676"/>
        <dbReference type="Rhea" id="RHEA-COMP:10677"/>
        <dbReference type="ChEBI" id="CHEBI:15378"/>
        <dbReference type="ChEBI" id="CHEBI:57287"/>
        <dbReference type="ChEBI" id="CHEBI:57288"/>
        <dbReference type="ChEBI" id="CHEBI:64718"/>
        <dbReference type="ChEBI" id="CHEBI:83683"/>
        <dbReference type="EC" id="2.3.1.266"/>
    </reaction>
</comment>
<comment type="similarity">
    <text evidence="1 5">Belongs to the acetyltransferase family. RimI subfamily.</text>
</comment>
<evidence type="ECO:0000256" key="5">
    <source>
        <dbReference type="HAMAP-Rule" id="MF_02210"/>
    </source>
</evidence>
<dbReference type="HAMAP" id="MF_02210">
    <property type="entry name" value="RimI"/>
    <property type="match status" value="1"/>
</dbReference>
<dbReference type="SUPFAM" id="SSF55729">
    <property type="entry name" value="Acyl-CoA N-acyltransferases (Nat)"/>
    <property type="match status" value="1"/>
</dbReference>
<dbReference type="GO" id="GO:0005840">
    <property type="term" value="C:ribosome"/>
    <property type="evidence" value="ECO:0007669"/>
    <property type="project" value="UniProtKB-KW"/>
</dbReference>
<keyword evidence="7" id="KW-0687">Ribonucleoprotein</keyword>
<comment type="caution">
    <text evidence="7">The sequence shown here is derived from an EMBL/GenBank/DDBJ whole genome shotgun (WGS) entry which is preliminary data.</text>
</comment>
<evidence type="ECO:0000256" key="4">
    <source>
        <dbReference type="ARBA" id="ARBA00023315"/>
    </source>
</evidence>
<dbReference type="RefSeq" id="WP_170130705.1">
    <property type="nucleotide sequence ID" value="NZ_QJJS01000008.1"/>
</dbReference>
<dbReference type="NCBIfam" id="TIGR01575">
    <property type="entry name" value="rimI"/>
    <property type="match status" value="1"/>
</dbReference>
<feature type="active site" description="Proton donor" evidence="5">
    <location>
        <position position="130"/>
    </location>
</feature>
<keyword evidence="2 5" id="KW-0963">Cytoplasm</keyword>
<accession>A0A318GZP9</accession>
<dbReference type="CDD" id="cd04301">
    <property type="entry name" value="NAT_SF"/>
    <property type="match status" value="1"/>
</dbReference>
<comment type="caution">
    <text evidence="5">Lacks conserved residue(s) required for the propagation of feature annotation.</text>
</comment>
<feature type="active site" description="Proton acceptor" evidence="5">
    <location>
        <position position="118"/>
    </location>
</feature>
<dbReference type="InterPro" id="IPR016181">
    <property type="entry name" value="Acyl_CoA_acyltransferase"/>
</dbReference>
<dbReference type="Gene3D" id="3.40.630.30">
    <property type="match status" value="1"/>
</dbReference>
<gene>
    <name evidence="5" type="primary">rimI</name>
    <name evidence="7" type="ORF">C7444_108132</name>
</gene>
<evidence type="ECO:0000256" key="1">
    <source>
        <dbReference type="ARBA" id="ARBA00005395"/>
    </source>
</evidence>
<evidence type="ECO:0000313" key="8">
    <source>
        <dbReference type="Proteomes" id="UP000247811"/>
    </source>
</evidence>
<dbReference type="AlphaFoldDB" id="A0A318GZP9"/>
<keyword evidence="8" id="KW-1185">Reference proteome</keyword>
<dbReference type="Proteomes" id="UP000247811">
    <property type="component" value="Unassembled WGS sequence"/>
</dbReference>
<protein>
    <recommendedName>
        <fullName evidence="5">[Ribosomal protein bS18]-alanine N-acetyltransferase</fullName>
        <ecNumber evidence="5">2.3.1.266</ecNumber>
    </recommendedName>
</protein>
<dbReference type="GO" id="GO:0008999">
    <property type="term" value="F:protein-N-terminal-alanine acetyltransferase activity"/>
    <property type="evidence" value="ECO:0007669"/>
    <property type="project" value="UniProtKB-UniRule"/>
</dbReference>
<keyword evidence="4 5" id="KW-0012">Acyltransferase</keyword>
<feature type="binding site" evidence="5">
    <location>
        <position position="123"/>
    </location>
    <ligand>
        <name>acetyl-CoA</name>
        <dbReference type="ChEBI" id="CHEBI:57288"/>
    </ligand>
</feature>
<dbReference type="GO" id="GO:0005737">
    <property type="term" value="C:cytoplasm"/>
    <property type="evidence" value="ECO:0007669"/>
    <property type="project" value="UniProtKB-SubCell"/>
</dbReference>
<comment type="subcellular location">
    <subcellularLocation>
        <location evidence="5">Cytoplasm</location>
    </subcellularLocation>
</comment>
<dbReference type="InterPro" id="IPR006464">
    <property type="entry name" value="AcTrfase_RimI/Ard1"/>
</dbReference>
<dbReference type="InterPro" id="IPR043690">
    <property type="entry name" value="RimI"/>
</dbReference>
<dbReference type="InterPro" id="IPR050680">
    <property type="entry name" value="YpeA/RimI_acetyltransf"/>
</dbReference>
<evidence type="ECO:0000313" key="7">
    <source>
        <dbReference type="EMBL" id="PXW95873.1"/>
    </source>
</evidence>
<dbReference type="PANTHER" id="PTHR43420">
    <property type="entry name" value="ACETYLTRANSFERASE"/>
    <property type="match status" value="1"/>
</dbReference>
<evidence type="ECO:0000256" key="3">
    <source>
        <dbReference type="ARBA" id="ARBA00022679"/>
    </source>
</evidence>
<dbReference type="PANTHER" id="PTHR43420:SF12">
    <property type="entry name" value="N-ACETYLTRANSFERASE DOMAIN-CONTAINING PROTEIN"/>
    <property type="match status" value="1"/>
</dbReference>
<sequence length="170" mass="18799">MNRAPLAALAAVEPTPSLLPMEVRSLDQVMTLELQAYPFPWSRGNFVDALASGYLAQCLWAPEGQLLGYHVSMAGVDEWHLLNLSVAPALQGRGHGLMLLRALEQEAIRTRAEALWLEVRPSNERALRLYRRFGFEEVGRRKAYYPDHGGGREDALVLRCPVPAPGAVAP</sequence>
<evidence type="ECO:0000256" key="2">
    <source>
        <dbReference type="ARBA" id="ARBA00022490"/>
    </source>
</evidence>
<comment type="function">
    <text evidence="5">Acetylates the N-terminal alanine of ribosomal protein bS18.</text>
</comment>
<dbReference type="PROSITE" id="PS51186">
    <property type="entry name" value="GNAT"/>
    <property type="match status" value="1"/>
</dbReference>
<keyword evidence="7" id="KW-0689">Ribosomal protein</keyword>
<dbReference type="Pfam" id="PF00583">
    <property type="entry name" value="Acetyltransf_1"/>
    <property type="match status" value="1"/>
</dbReference>
<proteinExistence type="inferred from homology"/>